<dbReference type="AlphaFoldDB" id="A0A1B1MX21"/>
<dbReference type="OrthoDB" id="2665630at2"/>
<protein>
    <submittedName>
        <fullName evidence="1">Uncharacterized protein</fullName>
    </submittedName>
</protein>
<gene>
    <name evidence="1" type="ORF">AWM70_03280</name>
</gene>
<keyword evidence="2" id="KW-1185">Reference proteome</keyword>
<proteinExistence type="predicted"/>
<reference evidence="1 2" key="1">
    <citation type="submission" date="2016-01" db="EMBL/GenBank/DDBJ databases">
        <title>Complete Genome Sequence of Paenibacillus yonginensis DCY84, a novel Plant Growth-Promoting Bacteria with Elicitation of Induced Systemic Resistance.</title>
        <authorList>
            <person name="Kim Y.J."/>
            <person name="Yang D.C."/>
            <person name="Sukweenadhi J."/>
        </authorList>
    </citation>
    <scope>NUCLEOTIDE SEQUENCE [LARGE SCALE GENOMIC DNA]</scope>
    <source>
        <strain evidence="1 2">DCY84</strain>
    </source>
</reference>
<sequence>MIIVKYQNEEEMQQIIDEKQAAGYTLIEVQNITEGNFLGFEEPGWIPTETPPDVTNQIKELQNENTDLKLAIAELAETNESDKIDMQLALAELAELVAGGDQVG</sequence>
<accession>A0A1B1MX21</accession>
<evidence type="ECO:0000313" key="1">
    <source>
        <dbReference type="EMBL" id="ANS73716.1"/>
    </source>
</evidence>
<dbReference type="STRING" id="1462996.AWM70_03280"/>
<dbReference type="Proteomes" id="UP000092573">
    <property type="component" value="Chromosome"/>
</dbReference>
<dbReference type="RefSeq" id="WP_068694327.1">
    <property type="nucleotide sequence ID" value="NZ_CP014167.1"/>
</dbReference>
<organism evidence="1 2">
    <name type="scientific">Paenibacillus yonginensis</name>
    <dbReference type="NCBI Taxonomy" id="1462996"/>
    <lineage>
        <taxon>Bacteria</taxon>
        <taxon>Bacillati</taxon>
        <taxon>Bacillota</taxon>
        <taxon>Bacilli</taxon>
        <taxon>Bacillales</taxon>
        <taxon>Paenibacillaceae</taxon>
        <taxon>Paenibacillus</taxon>
    </lineage>
</organism>
<dbReference type="EMBL" id="CP014167">
    <property type="protein sequence ID" value="ANS73716.1"/>
    <property type="molecule type" value="Genomic_DNA"/>
</dbReference>
<dbReference type="KEGG" id="pyg:AWM70_03280"/>
<name>A0A1B1MX21_9BACL</name>
<evidence type="ECO:0000313" key="2">
    <source>
        <dbReference type="Proteomes" id="UP000092573"/>
    </source>
</evidence>